<dbReference type="InterPro" id="IPR036890">
    <property type="entry name" value="HATPase_C_sf"/>
</dbReference>
<keyword evidence="9" id="KW-0902">Two-component regulatory system</keyword>
<evidence type="ECO:0000256" key="11">
    <source>
        <dbReference type="SAM" id="Phobius"/>
    </source>
</evidence>
<evidence type="ECO:0000256" key="7">
    <source>
        <dbReference type="ARBA" id="ARBA00022777"/>
    </source>
</evidence>
<feature type="domain" description="HAMP" evidence="13">
    <location>
        <begin position="156"/>
        <end position="210"/>
    </location>
</feature>
<dbReference type="InterPro" id="IPR005467">
    <property type="entry name" value="His_kinase_dom"/>
</dbReference>
<feature type="transmembrane region" description="Helical" evidence="11">
    <location>
        <begin position="131"/>
        <end position="155"/>
    </location>
</feature>
<evidence type="ECO:0000313" key="15">
    <source>
        <dbReference type="Proteomes" id="UP000195440"/>
    </source>
</evidence>
<evidence type="ECO:0000256" key="10">
    <source>
        <dbReference type="ARBA" id="ARBA00023136"/>
    </source>
</evidence>
<dbReference type="GO" id="GO:0005886">
    <property type="term" value="C:plasma membrane"/>
    <property type="evidence" value="ECO:0007669"/>
    <property type="project" value="TreeGrafter"/>
</dbReference>
<dbReference type="Gene3D" id="3.30.565.10">
    <property type="entry name" value="Histidine kinase-like ATPase, C-terminal domain"/>
    <property type="match status" value="1"/>
</dbReference>
<keyword evidence="5" id="KW-0808">Transferase</keyword>
<dbReference type="Gene3D" id="6.10.340.10">
    <property type="match status" value="1"/>
</dbReference>
<protein>
    <recommendedName>
        <fullName evidence="3">histidine kinase</fullName>
        <ecNumber evidence="3">2.7.13.3</ecNumber>
    </recommendedName>
</protein>
<dbReference type="SMART" id="SM00387">
    <property type="entry name" value="HATPase_c"/>
    <property type="match status" value="1"/>
</dbReference>
<dbReference type="PANTHER" id="PTHR45436:SF16">
    <property type="entry name" value="HISTIDINE KINASE"/>
    <property type="match status" value="1"/>
</dbReference>
<comment type="caution">
    <text evidence="14">The sequence shown here is derived from an EMBL/GenBank/DDBJ whole genome shotgun (WGS) entry which is preliminary data.</text>
</comment>
<feature type="transmembrane region" description="Helical" evidence="11">
    <location>
        <begin position="12"/>
        <end position="37"/>
    </location>
</feature>
<keyword evidence="8 11" id="KW-1133">Transmembrane helix</keyword>
<evidence type="ECO:0000256" key="1">
    <source>
        <dbReference type="ARBA" id="ARBA00000085"/>
    </source>
</evidence>
<dbReference type="GO" id="GO:0000155">
    <property type="term" value="F:phosphorelay sensor kinase activity"/>
    <property type="evidence" value="ECO:0007669"/>
    <property type="project" value="InterPro"/>
</dbReference>
<dbReference type="OrthoDB" id="9121563at2"/>
<keyword evidence="10 11" id="KW-0472">Membrane</keyword>
<comment type="catalytic activity">
    <reaction evidence="1">
        <text>ATP + protein L-histidine = ADP + protein N-phospho-L-histidine.</text>
        <dbReference type="EC" id="2.7.13.3"/>
    </reaction>
</comment>
<dbReference type="Pfam" id="PF00512">
    <property type="entry name" value="HisKA"/>
    <property type="match status" value="1"/>
</dbReference>
<dbReference type="InterPro" id="IPR003661">
    <property type="entry name" value="HisK_dim/P_dom"/>
</dbReference>
<keyword evidence="15" id="KW-1185">Reference proteome</keyword>
<dbReference type="Pfam" id="PF02518">
    <property type="entry name" value="HATPase_c"/>
    <property type="match status" value="1"/>
</dbReference>
<dbReference type="AlphaFoldDB" id="A0A1Y3P7F6"/>
<dbReference type="SUPFAM" id="SSF55874">
    <property type="entry name" value="ATPase domain of HSP90 chaperone/DNA topoisomerase II/histidine kinase"/>
    <property type="match status" value="1"/>
</dbReference>
<evidence type="ECO:0000256" key="6">
    <source>
        <dbReference type="ARBA" id="ARBA00022692"/>
    </source>
</evidence>
<dbReference type="InterPro" id="IPR050428">
    <property type="entry name" value="TCS_sensor_his_kinase"/>
</dbReference>
<dbReference type="EMBL" id="LOHF01000001">
    <property type="protein sequence ID" value="OUM75767.1"/>
    <property type="molecule type" value="Genomic_DNA"/>
</dbReference>
<evidence type="ECO:0000313" key="14">
    <source>
        <dbReference type="EMBL" id="OUM75767.1"/>
    </source>
</evidence>
<dbReference type="InterPro" id="IPR003660">
    <property type="entry name" value="HAMP_dom"/>
</dbReference>
<dbReference type="SMART" id="SM00388">
    <property type="entry name" value="HisKA"/>
    <property type="match status" value="1"/>
</dbReference>
<organism evidence="14 15">
    <name type="scientific">Pseudomonas caspiana</name>
    <dbReference type="NCBI Taxonomy" id="1451454"/>
    <lineage>
        <taxon>Bacteria</taxon>
        <taxon>Pseudomonadati</taxon>
        <taxon>Pseudomonadota</taxon>
        <taxon>Gammaproteobacteria</taxon>
        <taxon>Pseudomonadales</taxon>
        <taxon>Pseudomonadaceae</taxon>
        <taxon>Pseudomonas</taxon>
    </lineage>
</organism>
<dbReference type="EC" id="2.7.13.3" evidence="3"/>
<dbReference type="InterPro" id="IPR036097">
    <property type="entry name" value="HisK_dim/P_sf"/>
</dbReference>
<dbReference type="PROSITE" id="PS50109">
    <property type="entry name" value="HIS_KIN"/>
    <property type="match status" value="1"/>
</dbReference>
<dbReference type="InterPro" id="IPR003594">
    <property type="entry name" value="HATPase_dom"/>
</dbReference>
<dbReference type="RefSeq" id="WP_087264212.1">
    <property type="nucleotide sequence ID" value="NZ_JBJGBV010000001.1"/>
</dbReference>
<evidence type="ECO:0000256" key="5">
    <source>
        <dbReference type="ARBA" id="ARBA00022679"/>
    </source>
</evidence>
<keyword evidence="4" id="KW-0597">Phosphoprotein</keyword>
<dbReference type="Proteomes" id="UP000195440">
    <property type="component" value="Unassembled WGS sequence"/>
</dbReference>
<feature type="domain" description="Histidine kinase" evidence="12">
    <location>
        <begin position="218"/>
        <end position="425"/>
    </location>
</feature>
<dbReference type="PRINTS" id="PR00344">
    <property type="entry name" value="BCTRLSENSOR"/>
</dbReference>
<gene>
    <name evidence="14" type="ORF">AUC60_01270</name>
</gene>
<evidence type="ECO:0000256" key="3">
    <source>
        <dbReference type="ARBA" id="ARBA00012438"/>
    </source>
</evidence>
<dbReference type="Gene3D" id="1.10.287.130">
    <property type="match status" value="1"/>
</dbReference>
<dbReference type="CDD" id="cd00082">
    <property type="entry name" value="HisKA"/>
    <property type="match status" value="1"/>
</dbReference>
<evidence type="ECO:0000256" key="4">
    <source>
        <dbReference type="ARBA" id="ARBA00022553"/>
    </source>
</evidence>
<keyword evidence="6 11" id="KW-0812">Transmembrane</keyword>
<evidence type="ECO:0000256" key="2">
    <source>
        <dbReference type="ARBA" id="ARBA00004370"/>
    </source>
</evidence>
<accession>A0A1Y3P7F6</accession>
<evidence type="ECO:0000259" key="13">
    <source>
        <dbReference type="PROSITE" id="PS50885"/>
    </source>
</evidence>
<sequence length="444" mass="49490">MDIKHSLKQRIVIVFTLMSTLVALIFAAGIVVTVHLVGKKLTALSMNGDLHRLLMMDDVANWSHRPEKDSFFYVQDASGLFTMPDVLKPLKPGFHRIKKDNIDYYAMVDVVDDRQYVLLRDQTATVQRERILFAIVLVGFVLSVLLALLLGRLLAQRVMAPVVKLAKQVRHRDQIMDAAPALAPDYAHDEVGELAVSFDDTLGRLRAALSREKMFTSDVSHELRTPLMVLASSCELLLENPAVDPRSRNQVLRISRASEGMRQLVETFLLLARIETEVPGQGPRATLVAVADELVDIWRKAIEEKGLTLRYEPGVGSDRLYNATLLHSVMSNLLRNAWHYTDEGFISLSLHGDRFSVQDSGIGIPLEKQQAMFQPFVRGDEQRGEGLGLGLSLVQRICLHQGWSVNLESRVPHGCCFEVSLAASAVRGDKPDSIRKPDSVSQPA</sequence>
<dbReference type="PANTHER" id="PTHR45436">
    <property type="entry name" value="SENSOR HISTIDINE KINASE YKOH"/>
    <property type="match status" value="1"/>
</dbReference>
<dbReference type="InterPro" id="IPR004358">
    <property type="entry name" value="Sig_transdc_His_kin-like_C"/>
</dbReference>
<keyword evidence="7 14" id="KW-0418">Kinase</keyword>
<dbReference type="SUPFAM" id="SSF47384">
    <property type="entry name" value="Homodimeric domain of signal transducing histidine kinase"/>
    <property type="match status" value="1"/>
</dbReference>
<proteinExistence type="predicted"/>
<evidence type="ECO:0000256" key="9">
    <source>
        <dbReference type="ARBA" id="ARBA00023012"/>
    </source>
</evidence>
<reference evidence="14 15" key="1">
    <citation type="journal article" date="2017" name="Syst. Appl. Microbiol.">
        <title>Pseudomonas caspiana sp. nov., a citrus pathogen in the Pseudomonas syringae phylogenetic group.</title>
        <authorList>
            <person name="Busquets A."/>
            <person name="Gomila M."/>
            <person name="Beiki F."/>
            <person name="Mulet M."/>
            <person name="Rahimian H."/>
            <person name="Garcia-Valdes E."/>
            <person name="Lalucat J."/>
        </authorList>
    </citation>
    <scope>NUCLEOTIDE SEQUENCE [LARGE SCALE GENOMIC DNA]</scope>
    <source>
        <strain evidence="14 15">FBF102</strain>
    </source>
</reference>
<evidence type="ECO:0000259" key="12">
    <source>
        <dbReference type="PROSITE" id="PS50109"/>
    </source>
</evidence>
<dbReference type="PROSITE" id="PS50885">
    <property type="entry name" value="HAMP"/>
    <property type="match status" value="1"/>
</dbReference>
<comment type="subcellular location">
    <subcellularLocation>
        <location evidence="2">Membrane</location>
    </subcellularLocation>
</comment>
<name>A0A1Y3P7F6_9PSED</name>
<evidence type="ECO:0000256" key="8">
    <source>
        <dbReference type="ARBA" id="ARBA00022989"/>
    </source>
</evidence>